<reference evidence="1" key="4">
    <citation type="submission" date="2025-09" db="UniProtKB">
        <authorList>
            <consortium name="Ensembl"/>
        </authorList>
    </citation>
    <scope>IDENTIFICATION</scope>
</reference>
<dbReference type="EMBL" id="EAAA01001480">
    <property type="status" value="NOT_ANNOTATED_CDS"/>
    <property type="molecule type" value="Genomic_DNA"/>
</dbReference>
<evidence type="ECO:0000313" key="1">
    <source>
        <dbReference type="Ensembl" id="ENSCINP00000036269.1"/>
    </source>
</evidence>
<evidence type="ECO:0000313" key="2">
    <source>
        <dbReference type="Proteomes" id="UP000008144"/>
    </source>
</evidence>
<reference evidence="2" key="1">
    <citation type="journal article" date="2002" name="Science">
        <title>The draft genome of Ciona intestinalis: insights into chordate and vertebrate origins.</title>
        <authorList>
            <person name="Dehal P."/>
            <person name="Satou Y."/>
            <person name="Campbell R.K."/>
            <person name="Chapman J."/>
            <person name="Degnan B."/>
            <person name="De Tomaso A."/>
            <person name="Davidson B."/>
            <person name="Di Gregorio A."/>
            <person name="Gelpke M."/>
            <person name="Goodstein D.M."/>
            <person name="Harafuji N."/>
            <person name="Hastings K.E."/>
            <person name="Ho I."/>
            <person name="Hotta K."/>
            <person name="Huang W."/>
            <person name="Kawashima T."/>
            <person name="Lemaire P."/>
            <person name="Martinez D."/>
            <person name="Meinertzhagen I.A."/>
            <person name="Necula S."/>
            <person name="Nonaka M."/>
            <person name="Putnam N."/>
            <person name="Rash S."/>
            <person name="Saiga H."/>
            <person name="Satake M."/>
            <person name="Terry A."/>
            <person name="Yamada L."/>
            <person name="Wang H.G."/>
            <person name="Awazu S."/>
            <person name="Azumi K."/>
            <person name="Boore J."/>
            <person name="Branno M."/>
            <person name="Chin-Bow S."/>
            <person name="DeSantis R."/>
            <person name="Doyle S."/>
            <person name="Francino P."/>
            <person name="Keys D.N."/>
            <person name="Haga S."/>
            <person name="Hayashi H."/>
            <person name="Hino K."/>
            <person name="Imai K.S."/>
            <person name="Inaba K."/>
            <person name="Kano S."/>
            <person name="Kobayashi K."/>
            <person name="Kobayashi M."/>
            <person name="Lee B.I."/>
            <person name="Makabe K.W."/>
            <person name="Manohar C."/>
            <person name="Matassi G."/>
            <person name="Medina M."/>
            <person name="Mochizuki Y."/>
            <person name="Mount S."/>
            <person name="Morishita T."/>
            <person name="Miura S."/>
            <person name="Nakayama A."/>
            <person name="Nishizaka S."/>
            <person name="Nomoto H."/>
            <person name="Ohta F."/>
            <person name="Oishi K."/>
            <person name="Rigoutsos I."/>
            <person name="Sano M."/>
            <person name="Sasaki A."/>
            <person name="Sasakura Y."/>
            <person name="Shoguchi E."/>
            <person name="Shin-i T."/>
            <person name="Spagnuolo A."/>
            <person name="Stainier D."/>
            <person name="Suzuki M.M."/>
            <person name="Tassy O."/>
            <person name="Takatori N."/>
            <person name="Tokuoka M."/>
            <person name="Yagi K."/>
            <person name="Yoshizaki F."/>
            <person name="Wada S."/>
            <person name="Zhang C."/>
            <person name="Hyatt P.D."/>
            <person name="Larimer F."/>
            <person name="Detter C."/>
            <person name="Doggett N."/>
            <person name="Glavina T."/>
            <person name="Hawkins T."/>
            <person name="Richardson P."/>
            <person name="Lucas S."/>
            <person name="Kohara Y."/>
            <person name="Levine M."/>
            <person name="Satoh N."/>
            <person name="Rokhsar D.S."/>
        </authorList>
    </citation>
    <scope>NUCLEOTIDE SEQUENCE [LARGE SCALE GENOMIC DNA]</scope>
</reference>
<dbReference type="AlphaFoldDB" id="H2Y2Y4"/>
<organism evidence="1 2">
    <name type="scientific">Ciona intestinalis</name>
    <name type="common">Transparent sea squirt</name>
    <name type="synonym">Ascidia intestinalis</name>
    <dbReference type="NCBI Taxonomy" id="7719"/>
    <lineage>
        <taxon>Eukaryota</taxon>
        <taxon>Metazoa</taxon>
        <taxon>Chordata</taxon>
        <taxon>Tunicata</taxon>
        <taxon>Ascidiacea</taxon>
        <taxon>Phlebobranchia</taxon>
        <taxon>Cionidae</taxon>
        <taxon>Ciona</taxon>
    </lineage>
</organism>
<protein>
    <submittedName>
        <fullName evidence="1">Uncharacterized protein</fullName>
    </submittedName>
</protein>
<proteinExistence type="predicted"/>
<keyword evidence="2" id="KW-1185">Reference proteome</keyword>
<dbReference type="Proteomes" id="UP000008144">
    <property type="component" value="Chromosome 2"/>
</dbReference>
<dbReference type="Ensembl" id="ENSCINT00000036445.1">
    <property type="protein sequence ID" value="ENSCINP00000036269.1"/>
    <property type="gene ID" value="ENSCING00000023221.1"/>
</dbReference>
<name>H2Y2Y4_CIOIN</name>
<dbReference type="InParanoid" id="H2Y2Y4"/>
<sequence length="27" mass="3268">MPYYLTLCHRLLNLNIHYIVHPISCHC</sequence>
<reference evidence="1" key="3">
    <citation type="submission" date="2025-08" db="UniProtKB">
        <authorList>
            <consortium name="Ensembl"/>
        </authorList>
    </citation>
    <scope>IDENTIFICATION</scope>
</reference>
<reference evidence="1" key="2">
    <citation type="journal article" date="2008" name="Genome Biol.">
        <title>Improved genome assembly and evidence-based global gene model set for the chordate Ciona intestinalis: new insight into intron and operon populations.</title>
        <authorList>
            <person name="Satou Y."/>
            <person name="Mineta K."/>
            <person name="Ogasawara M."/>
            <person name="Sasakura Y."/>
            <person name="Shoguchi E."/>
            <person name="Ueno K."/>
            <person name="Yamada L."/>
            <person name="Matsumoto J."/>
            <person name="Wasserscheid J."/>
            <person name="Dewar K."/>
            <person name="Wiley G.B."/>
            <person name="Macmil S.L."/>
            <person name="Roe B.A."/>
            <person name="Zeller R.W."/>
            <person name="Hastings K.E."/>
            <person name="Lemaire P."/>
            <person name="Lindquist E."/>
            <person name="Endo T."/>
            <person name="Hotta K."/>
            <person name="Inaba K."/>
        </authorList>
    </citation>
    <scope>NUCLEOTIDE SEQUENCE [LARGE SCALE GENOMIC DNA]</scope>
    <source>
        <strain evidence="1">wild type</strain>
    </source>
</reference>
<dbReference type="HOGENOM" id="CLU_3415160_0_0_1"/>
<accession>H2Y2Y4</accession>